<name>Q23E51_TETTS</name>
<dbReference type="GO" id="GO:0008270">
    <property type="term" value="F:zinc ion binding"/>
    <property type="evidence" value="ECO:0007669"/>
    <property type="project" value="UniProtKB-KW"/>
</dbReference>
<dbReference type="HOGENOM" id="CLU_964680_0_0_1"/>
<evidence type="ECO:0000256" key="2">
    <source>
        <dbReference type="ARBA" id="ARBA00022723"/>
    </source>
</evidence>
<keyword evidence="5" id="KW-0805">Transcription regulation</keyword>
<keyword evidence="3" id="KW-0863">Zinc-finger</keyword>
<gene>
    <name evidence="9" type="ORF">TTHERM_00672040</name>
</gene>
<evidence type="ECO:0000313" key="10">
    <source>
        <dbReference type="Proteomes" id="UP000009168"/>
    </source>
</evidence>
<dbReference type="AlphaFoldDB" id="Q23E51"/>
<dbReference type="EMBL" id="GG662711">
    <property type="protein sequence ID" value="EAR94736.1"/>
    <property type="molecule type" value="Genomic_DNA"/>
</dbReference>
<evidence type="ECO:0000256" key="5">
    <source>
        <dbReference type="ARBA" id="ARBA00023015"/>
    </source>
</evidence>
<feature type="compositionally biased region" description="Low complexity" evidence="7">
    <location>
        <begin position="74"/>
        <end position="86"/>
    </location>
</feature>
<keyword evidence="4" id="KW-0862">Zinc</keyword>
<sequence length="289" mass="34270">MDQSQQSNQMDYEYQYSQITLIPDRTEQLLQKYLYNSQQDDQKTKQIAQTPNIGKGQNENKPNLATKQTKRQQSDNSQLSSQLPQDFSNFNESLQNKKSKEIQSQMSQDSQATVNLKQSRPLNEQQQQTWQLGDIVFTRDDIKGCFSDKQIFNQANIFTRKHLNDLFEDSDDEVQEEGLVTQIHKRNMQDVYDMTPKDKKFTFLWNEFFIKLEKQKIKEKIPIKRSDMYGYIQQFMDENIQELINLHPQFVIHLFTMQDNGILDSEQIARCLKYLKDYPAQQVSFMQSQ</sequence>
<evidence type="ECO:0000256" key="7">
    <source>
        <dbReference type="SAM" id="MobiDB-lite"/>
    </source>
</evidence>
<dbReference type="RefSeq" id="XP_001014981.1">
    <property type="nucleotide sequence ID" value="XM_001014981.2"/>
</dbReference>
<dbReference type="GeneID" id="7824856"/>
<comment type="similarity">
    <text evidence="1">Belongs to the VEFS (VRN2-EMF2-FIS2-SU(Z)12) family.</text>
</comment>
<dbReference type="Proteomes" id="UP000009168">
    <property type="component" value="Unassembled WGS sequence"/>
</dbReference>
<evidence type="ECO:0000256" key="3">
    <source>
        <dbReference type="ARBA" id="ARBA00022771"/>
    </source>
</evidence>
<evidence type="ECO:0000313" key="9">
    <source>
        <dbReference type="EMBL" id="EAR94736.1"/>
    </source>
</evidence>
<feature type="region of interest" description="Disordered" evidence="7">
    <location>
        <begin position="37"/>
        <end position="125"/>
    </location>
</feature>
<dbReference type="KEGG" id="tet:TTHERM_00672040"/>
<dbReference type="Pfam" id="PF09733">
    <property type="entry name" value="VEFS-Box"/>
    <property type="match status" value="1"/>
</dbReference>
<organism evidence="9 10">
    <name type="scientific">Tetrahymena thermophila (strain SB210)</name>
    <dbReference type="NCBI Taxonomy" id="312017"/>
    <lineage>
        <taxon>Eukaryota</taxon>
        <taxon>Sar</taxon>
        <taxon>Alveolata</taxon>
        <taxon>Ciliophora</taxon>
        <taxon>Intramacronucleata</taxon>
        <taxon>Oligohymenophorea</taxon>
        <taxon>Hymenostomatida</taxon>
        <taxon>Tetrahymenina</taxon>
        <taxon>Tetrahymenidae</taxon>
        <taxon>Tetrahymena</taxon>
    </lineage>
</organism>
<evidence type="ECO:0000259" key="8">
    <source>
        <dbReference type="Pfam" id="PF09733"/>
    </source>
</evidence>
<keyword evidence="10" id="KW-1185">Reference proteome</keyword>
<feature type="compositionally biased region" description="Polar residues" evidence="7">
    <location>
        <begin position="37"/>
        <end position="67"/>
    </location>
</feature>
<evidence type="ECO:0000256" key="4">
    <source>
        <dbReference type="ARBA" id="ARBA00022833"/>
    </source>
</evidence>
<keyword evidence="2" id="KW-0479">Metal-binding</keyword>
<evidence type="ECO:0000256" key="6">
    <source>
        <dbReference type="ARBA" id="ARBA00023163"/>
    </source>
</evidence>
<accession>Q23E51</accession>
<dbReference type="InterPro" id="IPR019135">
    <property type="entry name" value="Polycomb_protein_VEFS-Box"/>
</dbReference>
<feature type="domain" description="Polycomb protein VEFS-Box" evidence="8">
    <location>
        <begin position="168"/>
        <end position="268"/>
    </location>
</feature>
<keyword evidence="6" id="KW-0804">Transcription</keyword>
<dbReference type="InParanoid" id="Q23E51"/>
<feature type="compositionally biased region" description="Polar residues" evidence="7">
    <location>
        <begin position="87"/>
        <end position="125"/>
    </location>
</feature>
<reference evidence="10" key="1">
    <citation type="journal article" date="2006" name="PLoS Biol.">
        <title>Macronuclear genome sequence of the ciliate Tetrahymena thermophila, a model eukaryote.</title>
        <authorList>
            <person name="Eisen J.A."/>
            <person name="Coyne R.S."/>
            <person name="Wu M."/>
            <person name="Wu D."/>
            <person name="Thiagarajan M."/>
            <person name="Wortman J.R."/>
            <person name="Badger J.H."/>
            <person name="Ren Q."/>
            <person name="Amedeo P."/>
            <person name="Jones K.M."/>
            <person name="Tallon L.J."/>
            <person name="Delcher A.L."/>
            <person name="Salzberg S.L."/>
            <person name="Silva J.C."/>
            <person name="Haas B.J."/>
            <person name="Majoros W.H."/>
            <person name="Farzad M."/>
            <person name="Carlton J.M."/>
            <person name="Smith R.K. Jr."/>
            <person name="Garg J."/>
            <person name="Pearlman R.E."/>
            <person name="Karrer K.M."/>
            <person name="Sun L."/>
            <person name="Manning G."/>
            <person name="Elde N.C."/>
            <person name="Turkewitz A.P."/>
            <person name="Asai D.J."/>
            <person name="Wilkes D.E."/>
            <person name="Wang Y."/>
            <person name="Cai H."/>
            <person name="Collins K."/>
            <person name="Stewart B.A."/>
            <person name="Lee S.R."/>
            <person name="Wilamowska K."/>
            <person name="Weinberg Z."/>
            <person name="Ruzzo W.L."/>
            <person name="Wloga D."/>
            <person name="Gaertig J."/>
            <person name="Frankel J."/>
            <person name="Tsao C.-C."/>
            <person name="Gorovsky M.A."/>
            <person name="Keeling P.J."/>
            <person name="Waller R.F."/>
            <person name="Patron N.J."/>
            <person name="Cherry J.M."/>
            <person name="Stover N.A."/>
            <person name="Krieger C.J."/>
            <person name="del Toro C."/>
            <person name="Ryder H.F."/>
            <person name="Williamson S.C."/>
            <person name="Barbeau R.A."/>
            <person name="Hamilton E.P."/>
            <person name="Orias E."/>
        </authorList>
    </citation>
    <scope>NUCLEOTIDE SEQUENCE [LARGE SCALE GENOMIC DNA]</scope>
    <source>
        <strain evidence="10">SB210</strain>
    </source>
</reference>
<dbReference type="CDD" id="cd21521">
    <property type="entry name" value="VEFS-box"/>
    <property type="match status" value="1"/>
</dbReference>
<protein>
    <submittedName>
        <fullName evidence="9">Polycomb protein VEFS-box protein</fullName>
    </submittedName>
</protein>
<evidence type="ECO:0000256" key="1">
    <source>
        <dbReference type="ARBA" id="ARBA00007416"/>
    </source>
</evidence>
<proteinExistence type="inferred from homology"/>